<accession>A0A6L9EBG7</accession>
<keyword evidence="1" id="KW-0732">Signal</keyword>
<name>A0A6L9EBG7_9FLAO</name>
<feature type="chain" id="PRO_5026784316" description="Outer membrane protein beta-barrel domain-containing protein" evidence="1">
    <location>
        <begin position="20"/>
        <end position="168"/>
    </location>
</feature>
<organism evidence="2 3">
    <name type="scientific">Poritiphilus flavus</name>
    <dbReference type="NCBI Taxonomy" id="2697053"/>
    <lineage>
        <taxon>Bacteria</taxon>
        <taxon>Pseudomonadati</taxon>
        <taxon>Bacteroidota</taxon>
        <taxon>Flavobacteriia</taxon>
        <taxon>Flavobacteriales</taxon>
        <taxon>Flavobacteriaceae</taxon>
        <taxon>Poritiphilus</taxon>
    </lineage>
</organism>
<dbReference type="AlphaFoldDB" id="A0A6L9EBG7"/>
<dbReference type="Proteomes" id="UP000475249">
    <property type="component" value="Unassembled WGS sequence"/>
</dbReference>
<feature type="signal peptide" evidence="1">
    <location>
        <begin position="1"/>
        <end position="19"/>
    </location>
</feature>
<sequence>MRLIHVLVACFLFSFTGLAQQPTETPPQDINSIGAYSFSGLKYPLGVNGERREYYQIQYELSDNLRVQLDAFYNKFGTRNRLRTALLTKVNLSKKWYVFAGPEIEYDMNRELGGDGVRLGLDLGMGYEVNEQLFLEAGFNQNLNGSRVGPYGTMGDSDFFTVRSRFKF</sequence>
<comment type="caution">
    <text evidence="2">The sequence shown here is derived from an EMBL/GenBank/DDBJ whole genome shotgun (WGS) entry which is preliminary data.</text>
</comment>
<evidence type="ECO:0008006" key="4">
    <source>
        <dbReference type="Google" id="ProtNLM"/>
    </source>
</evidence>
<dbReference type="RefSeq" id="WP_161435088.1">
    <property type="nucleotide sequence ID" value="NZ_WXYO01000003.1"/>
</dbReference>
<evidence type="ECO:0000256" key="1">
    <source>
        <dbReference type="SAM" id="SignalP"/>
    </source>
</evidence>
<gene>
    <name evidence="2" type="ORF">GTQ38_08615</name>
</gene>
<reference evidence="2 3" key="1">
    <citation type="submission" date="2020-01" db="EMBL/GenBank/DDBJ databases">
        <title>Bacteria diversity of Porities sp.</title>
        <authorList>
            <person name="Wang G."/>
        </authorList>
    </citation>
    <scope>NUCLEOTIDE SEQUENCE [LARGE SCALE GENOMIC DNA]</scope>
    <source>
        <strain evidence="2 3">R33</strain>
    </source>
</reference>
<protein>
    <recommendedName>
        <fullName evidence="4">Outer membrane protein beta-barrel domain-containing protein</fullName>
    </recommendedName>
</protein>
<proteinExistence type="predicted"/>
<evidence type="ECO:0000313" key="2">
    <source>
        <dbReference type="EMBL" id="NAS12060.1"/>
    </source>
</evidence>
<dbReference type="EMBL" id="WXYO01000003">
    <property type="protein sequence ID" value="NAS12060.1"/>
    <property type="molecule type" value="Genomic_DNA"/>
</dbReference>
<evidence type="ECO:0000313" key="3">
    <source>
        <dbReference type="Proteomes" id="UP000475249"/>
    </source>
</evidence>
<keyword evidence="3" id="KW-1185">Reference proteome</keyword>